<evidence type="ECO:0000313" key="4">
    <source>
        <dbReference type="Proteomes" id="UP000233748"/>
    </source>
</evidence>
<dbReference type="RefSeq" id="WP_101363736.1">
    <property type="nucleotide sequence ID" value="NZ_PHKV01000004.1"/>
</dbReference>
<dbReference type="EMBL" id="PHKV01000004">
    <property type="protein sequence ID" value="PKV11943.1"/>
    <property type="molecule type" value="Genomic_DNA"/>
</dbReference>
<dbReference type="Proteomes" id="UP000233720">
    <property type="component" value="Unassembled WGS sequence"/>
</dbReference>
<reference evidence="3 4" key="1">
    <citation type="submission" date="2017-11" db="EMBL/GenBank/DDBJ databases">
        <title>Xanthomonas prunicola sp. nov., a novel pathogen that affects nectarine (Prunus persica var. nectarine) trees.</title>
        <authorList>
            <person name="Lopez M."/>
            <person name="Lopez-Soriano P."/>
            <person name="Garita-Cambronero J."/>
            <person name="Beltran C."/>
            <person name="Taghouti G."/>
            <person name="Portier P."/>
            <person name="Cubero J."/>
            <person name="Fischer-Le Saux M."/>
            <person name="Marco-Noales E."/>
        </authorList>
    </citation>
    <scope>NUCLEOTIDE SEQUENCE [LARGE SCALE GENOMIC DNA]</scope>
    <source>
        <strain evidence="1 3">CFBP8353</strain>
        <strain evidence="2 4">CFBP8354</strain>
    </source>
</reference>
<dbReference type="AlphaFoldDB" id="A0A2N3RHH5"/>
<comment type="caution">
    <text evidence="1">The sequence shown here is derived from an EMBL/GenBank/DDBJ whole genome shotgun (WGS) entry which is preliminary data.</text>
</comment>
<accession>A0A2N3RHH5</accession>
<evidence type="ECO:0000313" key="3">
    <source>
        <dbReference type="Proteomes" id="UP000233720"/>
    </source>
</evidence>
<dbReference type="Proteomes" id="UP000233748">
    <property type="component" value="Unassembled WGS sequence"/>
</dbReference>
<protein>
    <submittedName>
        <fullName evidence="1">Uncharacterized protein</fullName>
    </submittedName>
</protein>
<sequence length="87" mass="9470">MADACPHLQSLSASALQAGCTVQQVSHGWSHANRVLEFARPMPASLRATQCSDAAVSWYHAPRAPHWTGDEGFFCQQCLVGMAFPLR</sequence>
<organism evidence="1 3">
    <name type="scientific">Xanthomonas prunicola</name>
    <dbReference type="NCBI Taxonomy" id="2053930"/>
    <lineage>
        <taxon>Bacteria</taxon>
        <taxon>Pseudomonadati</taxon>
        <taxon>Pseudomonadota</taxon>
        <taxon>Gammaproteobacteria</taxon>
        <taxon>Lysobacterales</taxon>
        <taxon>Lysobacteraceae</taxon>
        <taxon>Xanthomonas</taxon>
    </lineage>
</organism>
<gene>
    <name evidence="1" type="ORF">XpruCFBP8353_13770</name>
    <name evidence="2" type="ORF">XpruCFBP8354_13755</name>
</gene>
<evidence type="ECO:0000313" key="2">
    <source>
        <dbReference type="EMBL" id="PKV16219.1"/>
    </source>
</evidence>
<proteinExistence type="predicted"/>
<name>A0A2N3RHH5_9XANT</name>
<keyword evidence="4" id="KW-1185">Reference proteome</keyword>
<dbReference type="EMBL" id="PHKW01000004">
    <property type="protein sequence ID" value="PKV16219.1"/>
    <property type="molecule type" value="Genomic_DNA"/>
</dbReference>
<evidence type="ECO:0000313" key="1">
    <source>
        <dbReference type="EMBL" id="PKV11943.1"/>
    </source>
</evidence>
<dbReference type="OrthoDB" id="6008786at2"/>